<dbReference type="Proteomes" id="UP000189835">
    <property type="component" value="Unassembled WGS sequence"/>
</dbReference>
<sequence length="325" mass="38621">MTDFQLTTPVAFLIFNRPDTTARVFEAIRQAKPPKLLVVADGPRPDRPDDIEKCKAARAIIEGVDWDCEVLKNYSEVNLGVDERVPSGLNWVFNVVDKAIIFEDDCLPHPTFFPFCQELLNDYQHDERVMHISGNNFQFGNRRTKYSYYFSYYNLCWGWATWNRAWQHYDHNLTMWPDIRNEKYLKYILNKSRPYSFWTKLFDDIYYRRITYGGWDYRWIFSSWSQNGLSITPSVNLVTNIGWGQHATHTFNPESHLSKVPVQRVNFPLKHPPYIMPNSQADDYTYEIYFHCPLHQRIFSKVKRETTKLKRKMHFNILSNSKITG</sequence>
<dbReference type="RefSeq" id="WP_079209169.1">
    <property type="nucleotide sequence ID" value="NZ_MVGR01000004.1"/>
</dbReference>
<gene>
    <name evidence="1" type="ORF">B1L04_20135</name>
</gene>
<accession>A0A1V4BUX9</accession>
<proteinExistence type="predicted"/>
<dbReference type="Gene3D" id="3.90.550.10">
    <property type="entry name" value="Spore Coat Polysaccharide Biosynthesis Protein SpsA, Chain A"/>
    <property type="match status" value="1"/>
</dbReference>
<protein>
    <submittedName>
        <fullName evidence="1">Hemolytic protein HlpA-like protein</fullName>
    </submittedName>
</protein>
<evidence type="ECO:0000313" key="1">
    <source>
        <dbReference type="EMBL" id="OPF18273.1"/>
    </source>
</evidence>
<dbReference type="EMBL" id="MVGR01000004">
    <property type="protein sequence ID" value="OPF18273.1"/>
    <property type="molecule type" value="Genomic_DNA"/>
</dbReference>
<dbReference type="SUPFAM" id="SSF53448">
    <property type="entry name" value="Nucleotide-diphospho-sugar transferases"/>
    <property type="match status" value="1"/>
</dbReference>
<comment type="caution">
    <text evidence="1">The sequence shown here is derived from an EMBL/GenBank/DDBJ whole genome shotgun (WGS) entry which is preliminary data.</text>
</comment>
<dbReference type="AlphaFoldDB" id="A0A1V4BUX9"/>
<evidence type="ECO:0000313" key="2">
    <source>
        <dbReference type="Proteomes" id="UP000189835"/>
    </source>
</evidence>
<reference evidence="1 2" key="1">
    <citation type="submission" date="2017-02" db="EMBL/GenBank/DDBJ databases">
        <title>Genome sequence of Microcystis aeruginosa KW.</title>
        <authorList>
            <person name="Oh H.-M."/>
            <person name="Ahn C.-Y."/>
            <person name="Jeong H."/>
            <person name="Srivastava A."/>
            <person name="Lee H.-G."/>
            <person name="Kang S.-R."/>
        </authorList>
    </citation>
    <scope>NUCLEOTIDE SEQUENCE [LARGE SCALE GENOMIC DNA]</scope>
    <source>
        <strain evidence="1 2">KW</strain>
    </source>
</reference>
<dbReference type="InterPro" id="IPR029044">
    <property type="entry name" value="Nucleotide-diphossugar_trans"/>
</dbReference>
<name>A0A1V4BUX9_MICAE</name>
<organism evidence="1 2">
    <name type="scientific">Microcystis aeruginosa KW</name>
    <dbReference type="NCBI Taxonomy" id="1960155"/>
    <lineage>
        <taxon>Bacteria</taxon>
        <taxon>Bacillati</taxon>
        <taxon>Cyanobacteriota</taxon>
        <taxon>Cyanophyceae</taxon>
        <taxon>Oscillatoriophycideae</taxon>
        <taxon>Chroococcales</taxon>
        <taxon>Microcystaceae</taxon>
        <taxon>Microcystis</taxon>
    </lineage>
</organism>